<dbReference type="PANTHER" id="PTHR28008:SF1">
    <property type="entry name" value="DOMAIN PROTEIN, PUTATIVE (AFU_ORTHOLOGUE AFUA_3G10980)-RELATED"/>
    <property type="match status" value="1"/>
</dbReference>
<dbReference type="PANTHER" id="PTHR28008">
    <property type="entry name" value="DOMAIN PROTEIN, PUTATIVE (AFU_ORTHOLOGUE AFUA_3G10980)-RELATED"/>
    <property type="match status" value="1"/>
</dbReference>
<accession>A0ABQ5YGG4</accession>
<sequence length="112" mass="11899">MKTEVIVGLLLGLALAVGSLMPGPPMPEVAQGDKLMHLLGYGVLAAWWAGCFPARYGRTLLACSTYGVLIECLQAMTPYRSFDPLDMLANALGALLGVSIALAVRRLLPRLS</sequence>
<evidence type="ECO:0000259" key="2">
    <source>
        <dbReference type="Pfam" id="PF04892"/>
    </source>
</evidence>
<evidence type="ECO:0000313" key="4">
    <source>
        <dbReference type="Proteomes" id="UP001156706"/>
    </source>
</evidence>
<dbReference type="RefSeq" id="WP_284196879.1">
    <property type="nucleotide sequence ID" value="NZ_BSOG01000002.1"/>
</dbReference>
<proteinExistence type="predicted"/>
<evidence type="ECO:0000313" key="3">
    <source>
        <dbReference type="EMBL" id="GLR13794.1"/>
    </source>
</evidence>
<keyword evidence="4" id="KW-1185">Reference proteome</keyword>
<evidence type="ECO:0000256" key="1">
    <source>
        <dbReference type="SAM" id="Phobius"/>
    </source>
</evidence>
<organism evidence="3 4">
    <name type="scientific">Chitinimonas prasina</name>
    <dbReference type="NCBI Taxonomy" id="1434937"/>
    <lineage>
        <taxon>Bacteria</taxon>
        <taxon>Pseudomonadati</taxon>
        <taxon>Pseudomonadota</taxon>
        <taxon>Betaproteobacteria</taxon>
        <taxon>Neisseriales</taxon>
        <taxon>Chitinibacteraceae</taxon>
        <taxon>Chitinimonas</taxon>
    </lineage>
</organism>
<feature type="transmembrane region" description="Helical" evidence="1">
    <location>
        <begin position="88"/>
        <end position="108"/>
    </location>
</feature>
<protein>
    <recommendedName>
        <fullName evidence="2">VanZ-like domain-containing protein</fullName>
    </recommendedName>
</protein>
<dbReference type="Pfam" id="PF04892">
    <property type="entry name" value="VanZ"/>
    <property type="match status" value="1"/>
</dbReference>
<gene>
    <name evidence="3" type="ORF">GCM10007907_25840</name>
</gene>
<keyword evidence="1" id="KW-0812">Transmembrane</keyword>
<feature type="transmembrane region" description="Helical" evidence="1">
    <location>
        <begin position="59"/>
        <end position="76"/>
    </location>
</feature>
<feature type="domain" description="VanZ-like" evidence="2">
    <location>
        <begin position="33"/>
        <end position="103"/>
    </location>
</feature>
<comment type="caution">
    <text evidence="3">The sequence shown here is derived from an EMBL/GenBank/DDBJ whole genome shotgun (WGS) entry which is preliminary data.</text>
</comment>
<name>A0ABQ5YGG4_9NEIS</name>
<feature type="transmembrane region" description="Helical" evidence="1">
    <location>
        <begin position="35"/>
        <end position="52"/>
    </location>
</feature>
<keyword evidence="1" id="KW-0472">Membrane</keyword>
<dbReference type="NCBIfam" id="NF037970">
    <property type="entry name" value="vanZ_1"/>
    <property type="match status" value="1"/>
</dbReference>
<dbReference type="InterPro" id="IPR006976">
    <property type="entry name" value="VanZ-like"/>
</dbReference>
<dbReference type="Proteomes" id="UP001156706">
    <property type="component" value="Unassembled WGS sequence"/>
</dbReference>
<dbReference type="EMBL" id="BSOG01000002">
    <property type="protein sequence ID" value="GLR13794.1"/>
    <property type="molecule type" value="Genomic_DNA"/>
</dbReference>
<reference evidence="4" key="1">
    <citation type="journal article" date="2019" name="Int. J. Syst. Evol. Microbiol.">
        <title>The Global Catalogue of Microorganisms (GCM) 10K type strain sequencing project: providing services to taxonomists for standard genome sequencing and annotation.</title>
        <authorList>
            <consortium name="The Broad Institute Genomics Platform"/>
            <consortium name="The Broad Institute Genome Sequencing Center for Infectious Disease"/>
            <person name="Wu L."/>
            <person name="Ma J."/>
        </authorList>
    </citation>
    <scope>NUCLEOTIDE SEQUENCE [LARGE SCALE GENOMIC DNA]</scope>
    <source>
        <strain evidence="4">NBRC 110044</strain>
    </source>
</reference>
<keyword evidence="1" id="KW-1133">Transmembrane helix</keyword>